<organism evidence="2 3">
    <name type="scientific">Umezawaea tangerina</name>
    <dbReference type="NCBI Taxonomy" id="84725"/>
    <lineage>
        <taxon>Bacteria</taxon>
        <taxon>Bacillati</taxon>
        <taxon>Actinomycetota</taxon>
        <taxon>Actinomycetes</taxon>
        <taxon>Pseudonocardiales</taxon>
        <taxon>Pseudonocardiaceae</taxon>
        <taxon>Umezawaea</taxon>
    </lineage>
</organism>
<keyword evidence="3" id="KW-1185">Reference proteome</keyword>
<dbReference type="Proteomes" id="UP000239494">
    <property type="component" value="Unassembled WGS sequence"/>
</dbReference>
<evidence type="ECO:0008006" key="4">
    <source>
        <dbReference type="Google" id="ProtNLM"/>
    </source>
</evidence>
<evidence type="ECO:0000313" key="2">
    <source>
        <dbReference type="EMBL" id="PRY29200.1"/>
    </source>
</evidence>
<sequence>MCLPFRIDDRVLRNDMHIFHRFAVSLVVLLVVAACTPSNSTSSESSGTSGGMDASRSQEASTPAPDPVDIAEQKSTEAYLGMWDAYVDASATSDWQSPHLARFATGTALSTLTQGLHTAYDKGLIARGEPVLRPSVSSVEPVGNPTKAIVFDCGDSTNWTSQRADNGAPADEPGGRRRINAVVEKQADGSWMVTDFGVHEVGSC</sequence>
<protein>
    <recommendedName>
        <fullName evidence="4">Mce-associated membrane protein</fullName>
    </recommendedName>
</protein>
<name>A0A2T0S711_9PSEU</name>
<accession>A0A2T0S711</accession>
<dbReference type="EMBL" id="PVTF01000026">
    <property type="protein sequence ID" value="PRY29200.1"/>
    <property type="molecule type" value="Genomic_DNA"/>
</dbReference>
<dbReference type="AlphaFoldDB" id="A0A2T0S711"/>
<gene>
    <name evidence="2" type="ORF">CLV43_12677</name>
</gene>
<reference evidence="2 3" key="1">
    <citation type="submission" date="2018-03" db="EMBL/GenBank/DDBJ databases">
        <title>Genomic Encyclopedia of Archaeal and Bacterial Type Strains, Phase II (KMG-II): from individual species to whole genera.</title>
        <authorList>
            <person name="Goeker M."/>
        </authorList>
    </citation>
    <scope>NUCLEOTIDE SEQUENCE [LARGE SCALE GENOMIC DNA]</scope>
    <source>
        <strain evidence="2 3">DSM 44720</strain>
    </source>
</reference>
<proteinExistence type="predicted"/>
<feature type="region of interest" description="Disordered" evidence="1">
    <location>
        <begin position="37"/>
        <end position="69"/>
    </location>
</feature>
<evidence type="ECO:0000313" key="3">
    <source>
        <dbReference type="Proteomes" id="UP000239494"/>
    </source>
</evidence>
<comment type="caution">
    <text evidence="2">The sequence shown here is derived from an EMBL/GenBank/DDBJ whole genome shotgun (WGS) entry which is preliminary data.</text>
</comment>
<dbReference type="PROSITE" id="PS51257">
    <property type="entry name" value="PROKAR_LIPOPROTEIN"/>
    <property type="match status" value="1"/>
</dbReference>
<feature type="compositionally biased region" description="Low complexity" evidence="1">
    <location>
        <begin position="37"/>
        <end position="47"/>
    </location>
</feature>
<evidence type="ECO:0000256" key="1">
    <source>
        <dbReference type="SAM" id="MobiDB-lite"/>
    </source>
</evidence>